<sequence>MNRSRLAKSYKSVLPYFLSLIISLPAFSQVTAPTAPSGTAPTSTGAQGTQQSGPRGNGTGTTGGNSQSGPGGQQGTGQGGNQQGGNQQSGNQQQGNDGQGGDKGKNAANQNGQNAEGGEQSKINTSTSTTLSPEEQAKEAFRQKIYGYSIFADKKLGLIPDLQIVTPTTYVVGPGDELKIYLYNYAESTYETIVNKDGFISIPRVGNVMVAGRTIEEIKKILIDKFAKFVPGMIGTGGEGARTKLMVTLGEVRSVKVFVTGEVINPGTYTVSSLSSAFNALYQAGGPNEIGSFREVRVVRQGKVVSKLDIYDYLVNGKIDGDIRVQENDNIVVGYYLKRTEIAGMVKRPGIYELTPEEKLGDVLHYAGGFSDKAYRARLKVQRITSKERKILDVPETQYDSFEMATGDSINVETVLDRFENIVTVTGAIMRPGEYSLDNSPTLKALIENAQGMREDAFVGRVNVLRTREDLTIQTIPLNYTDVLNGTTPDLVLTRLDEVIVPSKFEMAETAFVSVEGEVNNPKVGENEGKFPYTTDMTLEDVLVQAGGLKESAYTSEVEVVRRKRNSVAGAANAQISEVYKFNVSRDLSLNSKATNFVLFPFDQVIVRKSPNYVEQQTVFVEGEVLVTGPYTIVNKNDKISDIIKRAGGLTELAYPEGATLLRRTVVQNLDEAVDYEQVQQTEKSIKQGTLTGDLPNVKEEKIGIVLKNILKNPGSFEDLVVQEGDIIRIPKRLETVQVTGSVLYPTTVKYGKGMNFSDYISQSGGFTVQSLRKSSYIKYPNGNIDRTRRFLFFNVYPKVQPGSEIFVPTRTAPALSTQQTISTATTLLSSIMGLIVTVLAFRSLN</sequence>
<name>A0A1G7X7V2_9BACT</name>
<feature type="compositionally biased region" description="Low complexity" evidence="2">
    <location>
        <begin position="31"/>
        <end position="46"/>
    </location>
</feature>
<evidence type="ECO:0000313" key="7">
    <source>
        <dbReference type="Proteomes" id="UP000198748"/>
    </source>
</evidence>
<evidence type="ECO:0000256" key="1">
    <source>
        <dbReference type="ARBA" id="ARBA00022729"/>
    </source>
</evidence>
<dbReference type="InterPro" id="IPR019554">
    <property type="entry name" value="Soluble_ligand-bd"/>
</dbReference>
<dbReference type="OrthoDB" id="9808948at2"/>
<feature type="domain" description="Soluble ligand binding" evidence="5">
    <location>
        <begin position="737"/>
        <end position="774"/>
    </location>
</feature>
<dbReference type="InterPro" id="IPR049712">
    <property type="entry name" value="Poly_export"/>
</dbReference>
<dbReference type="Gene3D" id="3.10.560.10">
    <property type="entry name" value="Outer membrane lipoprotein wza domain like"/>
    <property type="match status" value="6"/>
</dbReference>
<dbReference type="InterPro" id="IPR003715">
    <property type="entry name" value="Poly_export_N"/>
</dbReference>
<feature type="compositionally biased region" description="Polar residues" evidence="2">
    <location>
        <begin position="121"/>
        <end position="133"/>
    </location>
</feature>
<feature type="compositionally biased region" description="Low complexity" evidence="2">
    <location>
        <begin position="106"/>
        <end position="120"/>
    </location>
</feature>
<gene>
    <name evidence="6" type="ORF">SAMN04487996_12376</name>
</gene>
<dbReference type="Gene3D" id="3.30.1950.10">
    <property type="entry name" value="wza like domain"/>
    <property type="match status" value="1"/>
</dbReference>
<feature type="domain" description="Soluble ligand binding" evidence="5">
    <location>
        <begin position="422"/>
        <end position="467"/>
    </location>
</feature>
<feature type="domain" description="Soluble ligand binding" evidence="5">
    <location>
        <begin position="342"/>
        <end position="386"/>
    </location>
</feature>
<proteinExistence type="predicted"/>
<keyword evidence="1 3" id="KW-0732">Signal</keyword>
<feature type="region of interest" description="Disordered" evidence="2">
    <location>
        <begin position="31"/>
        <end position="136"/>
    </location>
</feature>
<feature type="signal peptide" evidence="3">
    <location>
        <begin position="1"/>
        <end position="28"/>
    </location>
</feature>
<dbReference type="RefSeq" id="WP_090156867.1">
    <property type="nucleotide sequence ID" value="NZ_FNAN01000023.1"/>
</dbReference>
<feature type="compositionally biased region" description="Gly residues" evidence="2">
    <location>
        <begin position="69"/>
        <end position="83"/>
    </location>
</feature>
<feature type="compositionally biased region" description="Low complexity" evidence="2">
    <location>
        <begin position="84"/>
        <end position="96"/>
    </location>
</feature>
<evidence type="ECO:0000256" key="2">
    <source>
        <dbReference type="SAM" id="MobiDB-lite"/>
    </source>
</evidence>
<reference evidence="7" key="1">
    <citation type="submission" date="2016-10" db="EMBL/GenBank/DDBJ databases">
        <authorList>
            <person name="Varghese N."/>
            <person name="Submissions S."/>
        </authorList>
    </citation>
    <scope>NUCLEOTIDE SEQUENCE [LARGE SCALE GENOMIC DNA]</scope>
    <source>
        <strain evidence="7">DSM 25329</strain>
    </source>
</reference>
<dbReference type="Proteomes" id="UP000198748">
    <property type="component" value="Unassembled WGS sequence"/>
</dbReference>
<feature type="domain" description="Soluble ligand binding" evidence="5">
    <location>
        <begin position="513"/>
        <end position="565"/>
    </location>
</feature>
<feature type="domain" description="Polysaccharide export protein N-terminal" evidence="4">
    <location>
        <begin position="167"/>
        <end position="230"/>
    </location>
</feature>
<evidence type="ECO:0000313" key="6">
    <source>
        <dbReference type="EMBL" id="SDG80235.1"/>
    </source>
</evidence>
<feature type="chain" id="PRO_5011614899" evidence="3">
    <location>
        <begin position="29"/>
        <end position="846"/>
    </location>
</feature>
<dbReference type="Pfam" id="PF10531">
    <property type="entry name" value="SLBB"/>
    <property type="match status" value="5"/>
</dbReference>
<protein>
    <submittedName>
        <fullName evidence="6">Protein involved in polysaccharide export, contains SLBB domain of the beta-grasp fold</fullName>
    </submittedName>
</protein>
<evidence type="ECO:0000256" key="3">
    <source>
        <dbReference type="SAM" id="SignalP"/>
    </source>
</evidence>
<dbReference type="EMBL" id="FNAN01000023">
    <property type="protein sequence ID" value="SDG80235.1"/>
    <property type="molecule type" value="Genomic_DNA"/>
</dbReference>
<dbReference type="Pfam" id="PF02563">
    <property type="entry name" value="Poly_export"/>
    <property type="match status" value="1"/>
</dbReference>
<keyword evidence="7" id="KW-1185">Reference proteome</keyword>
<dbReference type="PANTHER" id="PTHR33619">
    <property type="entry name" value="POLYSACCHARIDE EXPORT PROTEIN GFCE-RELATED"/>
    <property type="match status" value="1"/>
</dbReference>
<organism evidence="6 7">
    <name type="scientific">Dyadobacter soli</name>
    <dbReference type="NCBI Taxonomy" id="659014"/>
    <lineage>
        <taxon>Bacteria</taxon>
        <taxon>Pseudomonadati</taxon>
        <taxon>Bacteroidota</taxon>
        <taxon>Cytophagia</taxon>
        <taxon>Cytophagales</taxon>
        <taxon>Spirosomataceae</taxon>
        <taxon>Dyadobacter</taxon>
    </lineage>
</organism>
<evidence type="ECO:0000259" key="5">
    <source>
        <dbReference type="Pfam" id="PF10531"/>
    </source>
</evidence>
<accession>A0A1G7X7V2</accession>
<dbReference type="STRING" id="659014.SAMN04487996_12376"/>
<dbReference type="GO" id="GO:0015159">
    <property type="term" value="F:polysaccharide transmembrane transporter activity"/>
    <property type="evidence" value="ECO:0007669"/>
    <property type="project" value="InterPro"/>
</dbReference>
<feature type="domain" description="Soluble ligand binding" evidence="5">
    <location>
        <begin position="256"/>
        <end position="303"/>
    </location>
</feature>
<evidence type="ECO:0000259" key="4">
    <source>
        <dbReference type="Pfam" id="PF02563"/>
    </source>
</evidence>
<dbReference type="AlphaFoldDB" id="A0A1G7X7V2"/>
<dbReference type="PANTHER" id="PTHR33619:SF3">
    <property type="entry name" value="POLYSACCHARIDE EXPORT PROTEIN GFCE-RELATED"/>
    <property type="match status" value="1"/>
</dbReference>